<dbReference type="Proteomes" id="UP000199328">
    <property type="component" value="Unassembled WGS sequence"/>
</dbReference>
<dbReference type="AlphaFoldDB" id="A0A1G9HK19"/>
<evidence type="ECO:0000313" key="2">
    <source>
        <dbReference type="Proteomes" id="UP000199328"/>
    </source>
</evidence>
<dbReference type="EMBL" id="FNFV01000016">
    <property type="protein sequence ID" value="SDL13307.1"/>
    <property type="molecule type" value="Genomic_DNA"/>
</dbReference>
<organism evidence="1 2">
    <name type="scientific">Meinhardsimonia xiamenensis</name>
    <dbReference type="NCBI Taxonomy" id="990712"/>
    <lineage>
        <taxon>Bacteria</taxon>
        <taxon>Pseudomonadati</taxon>
        <taxon>Pseudomonadota</taxon>
        <taxon>Alphaproteobacteria</taxon>
        <taxon>Rhodobacterales</taxon>
        <taxon>Paracoccaceae</taxon>
        <taxon>Meinhardsimonia</taxon>
    </lineage>
</organism>
<gene>
    <name evidence="1" type="ORF">SAMN05216257_1169</name>
</gene>
<proteinExistence type="predicted"/>
<accession>A0A1G9HK19</accession>
<dbReference type="STRING" id="990712.SAMN05216257_1169"/>
<keyword evidence="2" id="KW-1185">Reference proteome</keyword>
<dbReference type="OrthoDB" id="7358796at2"/>
<sequence>MQLTRHAEQRLQDRCLPRDVVATIYAYGSFRHARGAVSLMLDREAIDLAAEGDRRRRNRLERYCGAYVIVGDGETIITAARRTRRFRQ</sequence>
<protein>
    <recommendedName>
        <fullName evidence="3">DUF4258 domain-containing protein</fullName>
    </recommendedName>
</protein>
<evidence type="ECO:0008006" key="3">
    <source>
        <dbReference type="Google" id="ProtNLM"/>
    </source>
</evidence>
<evidence type="ECO:0000313" key="1">
    <source>
        <dbReference type="EMBL" id="SDL13307.1"/>
    </source>
</evidence>
<reference evidence="2" key="1">
    <citation type="submission" date="2016-10" db="EMBL/GenBank/DDBJ databases">
        <authorList>
            <person name="Varghese N."/>
            <person name="Submissions S."/>
        </authorList>
    </citation>
    <scope>NUCLEOTIDE SEQUENCE [LARGE SCALE GENOMIC DNA]</scope>
    <source>
        <strain evidence="2">CGMCC 1.10789</strain>
    </source>
</reference>
<dbReference type="RefSeq" id="WP_092501397.1">
    <property type="nucleotide sequence ID" value="NZ_FNFV01000016.1"/>
</dbReference>
<name>A0A1G9HK19_9RHOB</name>